<keyword evidence="4" id="KW-0235">DNA replication</keyword>
<dbReference type="GO" id="GO:0006260">
    <property type="term" value="P:DNA replication"/>
    <property type="evidence" value="ECO:0007669"/>
    <property type="project" value="UniProtKB-KW"/>
</dbReference>
<dbReference type="EMBL" id="MHST01000002">
    <property type="protein sequence ID" value="OHA50026.1"/>
    <property type="molecule type" value="Genomic_DNA"/>
</dbReference>
<dbReference type="GO" id="GO:0008413">
    <property type="term" value="F:8-oxo-7,8-dihydroguanosine triphosphate pyrophosphatase activity"/>
    <property type="evidence" value="ECO:0007669"/>
    <property type="project" value="TreeGrafter"/>
</dbReference>
<evidence type="ECO:0000256" key="3">
    <source>
        <dbReference type="ARBA" id="ARBA00022457"/>
    </source>
</evidence>
<evidence type="ECO:0000313" key="14">
    <source>
        <dbReference type="Proteomes" id="UP000178690"/>
    </source>
</evidence>
<evidence type="ECO:0000313" key="13">
    <source>
        <dbReference type="EMBL" id="OHA50026.1"/>
    </source>
</evidence>
<dbReference type="GO" id="GO:0044715">
    <property type="term" value="F:8-oxo-dGDP phosphatase activity"/>
    <property type="evidence" value="ECO:0007669"/>
    <property type="project" value="TreeGrafter"/>
</dbReference>
<evidence type="ECO:0000256" key="7">
    <source>
        <dbReference type="ARBA" id="ARBA00022801"/>
    </source>
</evidence>
<proteinExistence type="inferred from homology"/>
<dbReference type="Proteomes" id="UP000178690">
    <property type="component" value="Unassembled WGS sequence"/>
</dbReference>
<dbReference type="GO" id="GO:0006281">
    <property type="term" value="P:DNA repair"/>
    <property type="evidence" value="ECO:0007669"/>
    <property type="project" value="UniProtKB-KW"/>
</dbReference>
<sequence length="134" mass="15556">MKDIIPVIVAVIENSEERMLLLKRSPNNNWAPNLWNVVTGKIEEGEVPVEAALREIREEVALPVSLQEEYARYDVDYDGKIWRTYAFRFSTDHADPILNDEHVDFAWVMPHELSSFDIVPIMLEDLRQIQYGAV</sequence>
<evidence type="ECO:0000256" key="9">
    <source>
        <dbReference type="ARBA" id="ARBA00023204"/>
    </source>
</evidence>
<comment type="catalytic activity">
    <reaction evidence="10">
        <text>8-oxo-dGTP + H2O = 8-oxo-dGMP + diphosphate + H(+)</text>
        <dbReference type="Rhea" id="RHEA:31575"/>
        <dbReference type="ChEBI" id="CHEBI:15377"/>
        <dbReference type="ChEBI" id="CHEBI:15378"/>
        <dbReference type="ChEBI" id="CHEBI:33019"/>
        <dbReference type="ChEBI" id="CHEBI:63224"/>
        <dbReference type="ChEBI" id="CHEBI:77896"/>
        <dbReference type="EC" id="3.6.1.55"/>
    </reaction>
</comment>
<gene>
    <name evidence="13" type="ORF">A2682_02075</name>
</gene>
<dbReference type="GO" id="GO:0044716">
    <property type="term" value="F:8-oxo-GDP phosphatase activity"/>
    <property type="evidence" value="ECO:0007669"/>
    <property type="project" value="TreeGrafter"/>
</dbReference>
<evidence type="ECO:0000256" key="8">
    <source>
        <dbReference type="ARBA" id="ARBA00022842"/>
    </source>
</evidence>
<evidence type="ECO:0000259" key="12">
    <source>
        <dbReference type="PROSITE" id="PS51462"/>
    </source>
</evidence>
<accession>A0A1G2PNY7</accession>
<dbReference type="InterPro" id="IPR015797">
    <property type="entry name" value="NUDIX_hydrolase-like_dom_sf"/>
</dbReference>
<keyword evidence="7" id="KW-0378">Hydrolase</keyword>
<dbReference type="PANTHER" id="PTHR47707:SF1">
    <property type="entry name" value="NUDIX HYDROLASE FAMILY PROTEIN"/>
    <property type="match status" value="1"/>
</dbReference>
<evidence type="ECO:0000256" key="2">
    <source>
        <dbReference type="ARBA" id="ARBA00005582"/>
    </source>
</evidence>
<dbReference type="STRING" id="1802363.A2682_02075"/>
<evidence type="ECO:0000256" key="4">
    <source>
        <dbReference type="ARBA" id="ARBA00022705"/>
    </source>
</evidence>
<dbReference type="Gene3D" id="3.90.79.10">
    <property type="entry name" value="Nucleoside Triphosphate Pyrophosphohydrolase"/>
    <property type="match status" value="1"/>
</dbReference>
<dbReference type="SUPFAM" id="SSF55811">
    <property type="entry name" value="Nudix"/>
    <property type="match status" value="1"/>
</dbReference>
<feature type="domain" description="Nudix hydrolase" evidence="12">
    <location>
        <begin position="3"/>
        <end position="130"/>
    </location>
</feature>
<evidence type="ECO:0000256" key="1">
    <source>
        <dbReference type="ARBA" id="ARBA00001946"/>
    </source>
</evidence>
<comment type="similarity">
    <text evidence="2">Belongs to the Nudix hydrolase family.</text>
</comment>
<keyword evidence="3" id="KW-0515">Mutator protein</keyword>
<dbReference type="AlphaFoldDB" id="A0A1G2PNY7"/>
<dbReference type="Pfam" id="PF00293">
    <property type="entry name" value="NUDIX"/>
    <property type="match status" value="1"/>
</dbReference>
<evidence type="ECO:0000256" key="6">
    <source>
        <dbReference type="ARBA" id="ARBA00022763"/>
    </source>
</evidence>
<keyword evidence="6" id="KW-0227">DNA damage</keyword>
<keyword evidence="5" id="KW-0479">Metal-binding</keyword>
<organism evidence="13 14">
    <name type="scientific">Terrybacteria sp. (strain RIFCSPHIGHO2_01_FULL_58_15)</name>
    <dbReference type="NCBI Taxonomy" id="1802363"/>
    <lineage>
        <taxon>Bacteria</taxon>
        <taxon>Candidatus Terryibacteriota</taxon>
    </lineage>
</organism>
<keyword evidence="8" id="KW-0460">Magnesium</keyword>
<dbReference type="InterPro" id="IPR000086">
    <property type="entry name" value="NUDIX_hydrolase_dom"/>
</dbReference>
<keyword evidence="9" id="KW-0234">DNA repair</keyword>
<protein>
    <recommendedName>
        <fullName evidence="11">8-oxo-dGTP diphosphatase</fullName>
        <ecNumber evidence="11">3.6.1.55</ecNumber>
    </recommendedName>
</protein>
<dbReference type="EC" id="3.6.1.55" evidence="11"/>
<name>A0A1G2PNY7_TERXR</name>
<reference evidence="13 14" key="1">
    <citation type="journal article" date="2016" name="Nat. Commun.">
        <title>Thousands of microbial genomes shed light on interconnected biogeochemical processes in an aquifer system.</title>
        <authorList>
            <person name="Anantharaman K."/>
            <person name="Brown C.T."/>
            <person name="Hug L.A."/>
            <person name="Sharon I."/>
            <person name="Castelle C.J."/>
            <person name="Probst A.J."/>
            <person name="Thomas B.C."/>
            <person name="Singh A."/>
            <person name="Wilkins M.J."/>
            <person name="Karaoz U."/>
            <person name="Brodie E.L."/>
            <person name="Williams K.H."/>
            <person name="Hubbard S.S."/>
            <person name="Banfield J.F."/>
        </authorList>
    </citation>
    <scope>NUCLEOTIDE SEQUENCE [LARGE SCALE GENOMIC DNA]</scope>
    <source>
        <strain evidence="14">RIFCSPHIGHO2_01_FULL_58_15</strain>
    </source>
</reference>
<comment type="caution">
    <text evidence="13">The sequence shown here is derived from an EMBL/GenBank/DDBJ whole genome shotgun (WGS) entry which is preliminary data.</text>
</comment>
<dbReference type="GO" id="GO:0035539">
    <property type="term" value="F:8-oxo-7,8-dihydrodeoxyguanosine triphosphate pyrophosphatase activity"/>
    <property type="evidence" value="ECO:0007669"/>
    <property type="project" value="UniProtKB-EC"/>
</dbReference>
<evidence type="ECO:0000256" key="11">
    <source>
        <dbReference type="ARBA" id="ARBA00038905"/>
    </source>
</evidence>
<dbReference type="PANTHER" id="PTHR47707">
    <property type="entry name" value="8-OXO-DGTP DIPHOSPHATASE"/>
    <property type="match status" value="1"/>
</dbReference>
<dbReference type="InterPro" id="IPR047127">
    <property type="entry name" value="MutT-like"/>
</dbReference>
<comment type="cofactor">
    <cofactor evidence="1">
        <name>Mg(2+)</name>
        <dbReference type="ChEBI" id="CHEBI:18420"/>
    </cofactor>
</comment>
<dbReference type="GO" id="GO:0046872">
    <property type="term" value="F:metal ion binding"/>
    <property type="evidence" value="ECO:0007669"/>
    <property type="project" value="UniProtKB-KW"/>
</dbReference>
<evidence type="ECO:0000256" key="5">
    <source>
        <dbReference type="ARBA" id="ARBA00022723"/>
    </source>
</evidence>
<evidence type="ECO:0000256" key="10">
    <source>
        <dbReference type="ARBA" id="ARBA00035861"/>
    </source>
</evidence>
<dbReference type="PROSITE" id="PS51462">
    <property type="entry name" value="NUDIX"/>
    <property type="match status" value="1"/>
</dbReference>